<feature type="region of interest" description="Disordered" evidence="6">
    <location>
        <begin position="150"/>
        <end position="224"/>
    </location>
</feature>
<proteinExistence type="inferred from homology"/>
<dbReference type="InterPro" id="IPR025986">
    <property type="entry name" value="RPAP3-like_C"/>
</dbReference>
<dbReference type="Proteomes" id="UP000308199">
    <property type="component" value="Unassembled WGS sequence"/>
</dbReference>
<keyword evidence="1" id="KW-0677">Repeat</keyword>
<dbReference type="SMART" id="SM00028">
    <property type="entry name" value="TPR"/>
    <property type="match status" value="3"/>
</dbReference>
<protein>
    <recommendedName>
        <fullName evidence="4">RNA polymerase II-associated protein 3</fullName>
    </recommendedName>
</protein>
<organism evidence="8 9">
    <name type="scientific">Phellinidium pouzarii</name>
    <dbReference type="NCBI Taxonomy" id="167371"/>
    <lineage>
        <taxon>Eukaryota</taxon>
        <taxon>Fungi</taxon>
        <taxon>Dikarya</taxon>
        <taxon>Basidiomycota</taxon>
        <taxon>Agaricomycotina</taxon>
        <taxon>Agaricomycetes</taxon>
        <taxon>Hymenochaetales</taxon>
        <taxon>Hymenochaetaceae</taxon>
        <taxon>Phellinidium</taxon>
    </lineage>
</organism>
<dbReference type="Pfam" id="PF13877">
    <property type="entry name" value="RPAP3_C"/>
    <property type="match status" value="1"/>
</dbReference>
<dbReference type="InterPro" id="IPR011990">
    <property type="entry name" value="TPR-like_helical_dom_sf"/>
</dbReference>
<accession>A0A4S4LI11</accession>
<name>A0A4S4LI11_9AGAM</name>
<dbReference type="PROSITE" id="PS50005">
    <property type="entry name" value="TPR"/>
    <property type="match status" value="1"/>
</dbReference>
<dbReference type="EMBL" id="SGPK01000010">
    <property type="protein sequence ID" value="THH11664.1"/>
    <property type="molecule type" value="Genomic_DNA"/>
</dbReference>
<evidence type="ECO:0000256" key="3">
    <source>
        <dbReference type="ARBA" id="ARBA00038275"/>
    </source>
</evidence>
<gene>
    <name evidence="8" type="ORF">EW145_g495</name>
</gene>
<evidence type="ECO:0000256" key="6">
    <source>
        <dbReference type="SAM" id="MobiDB-lite"/>
    </source>
</evidence>
<sequence>MATDAQKAKERGNAAFRTENFPEAVGHYSAAIAADRTDPTLPLNRAAAYLKLGKNVDAERDCSTVLRLKPGHVKALYRRAQARTELEKLDEAKKDLLDALQIEPNNDTDVVGTSKPPAPQRRRVPIEIVEEASTSGAGQTLTPIASRLLTPKPEQPLPIPTPSPARQSSSKSSPISTATSHQKTTPTVQGGIFRPSGDHTTFCTPSGTASSSTPSQKVAPKAAESDSLQLSPLSLFELNRSWELASPLERWDLLCKVPPQALPSLFKTSLEAAFLVEILEVCALAVSTTGDLTIRDRVRAYLRWFPRVQRFATVTLFLSKKEKEIAKKLVETVGAEAWRVSN</sequence>
<feature type="region of interest" description="Disordered" evidence="6">
    <location>
        <begin position="104"/>
        <end position="124"/>
    </location>
</feature>
<feature type="domain" description="RNA-polymerase II-associated protein 3-like C-terminal" evidence="7">
    <location>
        <begin position="232"/>
        <end position="323"/>
    </location>
</feature>
<comment type="similarity">
    <text evidence="3">Belongs to the RPAP3 family.</text>
</comment>
<evidence type="ECO:0000256" key="4">
    <source>
        <dbReference type="ARBA" id="ARBA00040133"/>
    </source>
</evidence>
<dbReference type="InterPro" id="IPR051966">
    <property type="entry name" value="RPAP3"/>
</dbReference>
<evidence type="ECO:0000256" key="5">
    <source>
        <dbReference type="PROSITE-ProRule" id="PRU00339"/>
    </source>
</evidence>
<evidence type="ECO:0000256" key="2">
    <source>
        <dbReference type="ARBA" id="ARBA00022803"/>
    </source>
</evidence>
<dbReference type="GO" id="GO:0101031">
    <property type="term" value="C:protein folding chaperone complex"/>
    <property type="evidence" value="ECO:0007669"/>
    <property type="project" value="TreeGrafter"/>
</dbReference>
<dbReference type="OrthoDB" id="629492at2759"/>
<feature type="compositionally biased region" description="Pro residues" evidence="6">
    <location>
        <begin position="153"/>
        <end position="163"/>
    </location>
</feature>
<dbReference type="Gene3D" id="1.25.40.10">
    <property type="entry name" value="Tetratricopeptide repeat domain"/>
    <property type="match status" value="1"/>
</dbReference>
<comment type="caution">
    <text evidence="8">The sequence shown here is derived from an EMBL/GenBank/DDBJ whole genome shotgun (WGS) entry which is preliminary data.</text>
</comment>
<dbReference type="SUPFAM" id="SSF48452">
    <property type="entry name" value="TPR-like"/>
    <property type="match status" value="1"/>
</dbReference>
<feature type="compositionally biased region" description="Low complexity" evidence="6">
    <location>
        <begin position="204"/>
        <end position="215"/>
    </location>
</feature>
<evidence type="ECO:0000259" key="7">
    <source>
        <dbReference type="Pfam" id="PF13877"/>
    </source>
</evidence>
<dbReference type="AlphaFoldDB" id="A0A4S4LI11"/>
<dbReference type="PANTHER" id="PTHR46423:SF1">
    <property type="entry name" value="RNA POLYMERASE II-ASSOCIATED PROTEIN 3"/>
    <property type="match status" value="1"/>
</dbReference>
<dbReference type="InterPro" id="IPR019734">
    <property type="entry name" value="TPR_rpt"/>
</dbReference>
<feature type="repeat" description="TPR" evidence="5">
    <location>
        <begin position="73"/>
        <end position="106"/>
    </location>
</feature>
<evidence type="ECO:0000313" key="9">
    <source>
        <dbReference type="Proteomes" id="UP000308199"/>
    </source>
</evidence>
<evidence type="ECO:0000256" key="1">
    <source>
        <dbReference type="ARBA" id="ARBA00022737"/>
    </source>
</evidence>
<keyword evidence="9" id="KW-1185">Reference proteome</keyword>
<reference evidence="8 9" key="1">
    <citation type="submission" date="2019-02" db="EMBL/GenBank/DDBJ databases">
        <title>Genome sequencing of the rare red list fungi Phellinidium pouzarii.</title>
        <authorList>
            <person name="Buettner E."/>
            <person name="Kellner H."/>
        </authorList>
    </citation>
    <scope>NUCLEOTIDE SEQUENCE [LARGE SCALE GENOMIC DNA]</scope>
    <source>
        <strain evidence="8 9">DSM 108285</strain>
    </source>
</reference>
<evidence type="ECO:0000313" key="8">
    <source>
        <dbReference type="EMBL" id="THH11664.1"/>
    </source>
</evidence>
<keyword evidence="2 5" id="KW-0802">TPR repeat</keyword>
<dbReference type="PANTHER" id="PTHR46423">
    <property type="entry name" value="RNA POLYMERASE II-ASSOCIATED PROTEIN 3"/>
    <property type="match status" value="1"/>
</dbReference>
<feature type="compositionally biased region" description="Low complexity" evidence="6">
    <location>
        <begin position="164"/>
        <end position="180"/>
    </location>
</feature>